<dbReference type="CDD" id="cd00093">
    <property type="entry name" value="HTH_XRE"/>
    <property type="match status" value="1"/>
</dbReference>
<keyword evidence="3" id="KW-1185">Reference proteome</keyword>
<accession>A0ABQ5TEC5</accession>
<organism evidence="2 3">
    <name type="scientific">Oceanobacillus kimchii</name>
    <dbReference type="NCBI Taxonomy" id="746691"/>
    <lineage>
        <taxon>Bacteria</taxon>
        <taxon>Bacillati</taxon>
        <taxon>Bacillota</taxon>
        <taxon>Bacilli</taxon>
        <taxon>Bacillales</taxon>
        <taxon>Bacillaceae</taxon>
        <taxon>Oceanobacillus</taxon>
    </lineage>
</organism>
<dbReference type="InterPro" id="IPR001387">
    <property type="entry name" value="Cro/C1-type_HTH"/>
</dbReference>
<feature type="domain" description="HTH cro/C1-type" evidence="1">
    <location>
        <begin position="8"/>
        <end position="60"/>
    </location>
</feature>
<gene>
    <name evidence="2" type="ORF">MACH08_05140</name>
</gene>
<dbReference type="Gene3D" id="1.10.260.40">
    <property type="entry name" value="lambda repressor-like DNA-binding domains"/>
    <property type="match status" value="1"/>
</dbReference>
<name>A0ABQ5TEC5_9BACI</name>
<dbReference type="PROSITE" id="PS50943">
    <property type="entry name" value="HTH_CROC1"/>
    <property type="match status" value="1"/>
</dbReference>
<dbReference type="SMART" id="SM00530">
    <property type="entry name" value="HTH_XRE"/>
    <property type="match status" value="1"/>
</dbReference>
<evidence type="ECO:0000313" key="3">
    <source>
        <dbReference type="Proteomes" id="UP001275436"/>
    </source>
</evidence>
<dbReference type="Proteomes" id="UP001275436">
    <property type="component" value="Unassembled WGS sequence"/>
</dbReference>
<comment type="caution">
    <text evidence="2">The sequence shown here is derived from an EMBL/GenBank/DDBJ whole genome shotgun (WGS) entry which is preliminary data.</text>
</comment>
<evidence type="ECO:0000259" key="1">
    <source>
        <dbReference type="PROSITE" id="PS50943"/>
    </source>
</evidence>
<dbReference type="CDD" id="cd11540">
    <property type="entry name" value="NTP-PPase_u3"/>
    <property type="match status" value="1"/>
</dbReference>
<sequence>MNSIVNNIKFLCTKLGISIAKLEKELGFGRGAIYKWDKNSPSLDKVQGVAMYFDVSIHDVVGWGNNKNAESMNLDKLTSEIEQWAKDRKLDKADPTKQTLKLGEEYGELCQGLAKGHLDQTLDSIGDMYVVLVILSRQLGFSIEDCIKDAYEEIKDRKGKMINGVFVKEEDLV</sequence>
<protein>
    <recommendedName>
        <fullName evidence="1">HTH cro/C1-type domain-containing protein</fullName>
    </recommendedName>
</protein>
<dbReference type="SUPFAM" id="SSF101386">
    <property type="entry name" value="all-alpha NTP pyrophosphatases"/>
    <property type="match status" value="1"/>
</dbReference>
<dbReference type="Gene3D" id="1.10.287.1080">
    <property type="entry name" value="MazG-like"/>
    <property type="match status" value="1"/>
</dbReference>
<dbReference type="InterPro" id="IPR010982">
    <property type="entry name" value="Lambda_DNA-bd_dom_sf"/>
</dbReference>
<proteinExistence type="predicted"/>
<dbReference type="RefSeq" id="WP_317957664.1">
    <property type="nucleotide sequence ID" value="NZ_BSKO01000001.1"/>
</dbReference>
<dbReference type="EMBL" id="BSKO01000001">
    <property type="protein sequence ID" value="GLO64730.1"/>
    <property type="molecule type" value="Genomic_DNA"/>
</dbReference>
<evidence type="ECO:0000313" key="2">
    <source>
        <dbReference type="EMBL" id="GLO64730.1"/>
    </source>
</evidence>
<reference evidence="2 3" key="1">
    <citation type="submission" date="2023-02" db="EMBL/GenBank/DDBJ databases">
        <title>Oceanobacillus kimchii IFOP_LL358 isolated form Alexandrium catenella lab strain.</title>
        <authorList>
            <person name="Gajardo G."/>
            <person name="Ueki S."/>
            <person name="Maruyama F."/>
        </authorList>
    </citation>
    <scope>NUCLEOTIDE SEQUENCE [LARGE SCALE GENOMIC DNA]</scope>
    <source>
        <strain evidence="2 3">IFOP_LL358</strain>
    </source>
</reference>
<dbReference type="SUPFAM" id="SSF47413">
    <property type="entry name" value="lambda repressor-like DNA-binding domains"/>
    <property type="match status" value="1"/>
</dbReference>